<dbReference type="Proteomes" id="UP000222072">
    <property type="component" value="Segment"/>
</dbReference>
<evidence type="ECO:0000313" key="2">
    <source>
        <dbReference type="EMBL" id="AMD43431.1"/>
    </source>
</evidence>
<proteinExistence type="predicted"/>
<dbReference type="EMBL" id="KU356690">
    <property type="protein sequence ID" value="AMD43431.1"/>
    <property type="molecule type" value="Genomic_DNA"/>
</dbReference>
<accession>A0A1L2C950</accession>
<protein>
    <submittedName>
        <fullName evidence="2">Uncharacterized protein</fullName>
    </submittedName>
</protein>
<name>A0A1L2C950_9CAUD</name>
<keyword evidence="1" id="KW-1133">Transmembrane helix</keyword>
<gene>
    <name evidence="2" type="ORF">ZC03_054</name>
</gene>
<keyword evidence="3" id="KW-1185">Reference proteome</keyword>
<keyword evidence="1" id="KW-0812">Transmembrane</keyword>
<keyword evidence="1" id="KW-0472">Membrane</keyword>
<organism evidence="2 3">
    <name type="scientific">Pseudomonas phage ZC03</name>
    <dbReference type="NCBI Taxonomy" id="1622115"/>
    <lineage>
        <taxon>Viruses</taxon>
        <taxon>Duplodnaviria</taxon>
        <taxon>Heunggongvirae</taxon>
        <taxon>Uroviricota</taxon>
        <taxon>Caudoviricetes</taxon>
        <taxon>Schitoviridae</taxon>
        <taxon>Zicotriavirus</taxon>
        <taxon>Zicotriavirus ZC03</taxon>
    </lineage>
</organism>
<reference evidence="2 3" key="1">
    <citation type="journal article" date="2017" name="BMC Genomics">
        <title>Three novel Pseudomonas phages isolated from composting provide insights into the evolution and diversity of tailed phages.</title>
        <authorList>
            <person name="Amgarten D."/>
            <person name="Martins L.F."/>
            <person name="Lombardi K.C."/>
            <person name="Antunes L.P."/>
            <person name="de Souza A.P.S."/>
            <person name="Nicastro G.G."/>
            <person name="Kitajima E.W."/>
            <person name="Quaggio R.B."/>
            <person name="Upton C."/>
            <person name="Setubal J.C."/>
            <person name="da Silva A.M."/>
        </authorList>
    </citation>
    <scope>NUCLEOTIDE SEQUENCE [LARGE SCALE GENOMIC DNA]</scope>
</reference>
<feature type="transmembrane region" description="Helical" evidence="1">
    <location>
        <begin position="7"/>
        <end position="29"/>
    </location>
</feature>
<evidence type="ECO:0000313" key="3">
    <source>
        <dbReference type="Proteomes" id="UP000222072"/>
    </source>
</evidence>
<sequence length="32" mass="3743">MKERDKWIALVIFNVVLYVALAIEIAYFGKPM</sequence>
<evidence type="ECO:0000256" key="1">
    <source>
        <dbReference type="SAM" id="Phobius"/>
    </source>
</evidence>